<keyword evidence="5" id="KW-1185">Reference proteome</keyword>
<dbReference type="RefSeq" id="WP_109691334.1">
    <property type="nucleotide sequence ID" value="NZ_QGGL01000028.1"/>
</dbReference>
<organism evidence="4 5">
    <name type="scientific">Tumebacillus permanentifrigoris</name>
    <dbReference type="NCBI Taxonomy" id="378543"/>
    <lineage>
        <taxon>Bacteria</taxon>
        <taxon>Bacillati</taxon>
        <taxon>Bacillota</taxon>
        <taxon>Bacilli</taxon>
        <taxon>Bacillales</taxon>
        <taxon>Alicyclobacillaceae</taxon>
        <taxon>Tumebacillus</taxon>
    </lineage>
</organism>
<dbReference type="Pfam" id="PF00395">
    <property type="entry name" value="SLH"/>
    <property type="match status" value="1"/>
</dbReference>
<dbReference type="AlphaFoldDB" id="A0A316D4A9"/>
<dbReference type="Proteomes" id="UP000245634">
    <property type="component" value="Unassembled WGS sequence"/>
</dbReference>
<dbReference type="EMBL" id="QGGL01000028">
    <property type="protein sequence ID" value="PWK05045.1"/>
    <property type="molecule type" value="Genomic_DNA"/>
</dbReference>
<comment type="caution">
    <text evidence="4">The sequence shown here is derived from an EMBL/GenBank/DDBJ whole genome shotgun (WGS) entry which is preliminary data.</text>
</comment>
<dbReference type="OrthoDB" id="2380808at2"/>
<evidence type="ECO:0000313" key="5">
    <source>
        <dbReference type="Proteomes" id="UP000245634"/>
    </source>
</evidence>
<feature type="domain" description="PrcB C-terminal" evidence="3">
    <location>
        <begin position="170"/>
        <end position="227"/>
    </location>
</feature>
<gene>
    <name evidence="4" type="ORF">C7459_12816</name>
</gene>
<evidence type="ECO:0000259" key="3">
    <source>
        <dbReference type="Pfam" id="PF14343"/>
    </source>
</evidence>
<dbReference type="Pfam" id="PF14343">
    <property type="entry name" value="PrcB_C"/>
    <property type="match status" value="1"/>
</dbReference>
<name>A0A316D4A9_9BACL</name>
<dbReference type="InterPro" id="IPR025748">
    <property type="entry name" value="PrcB_C_dom"/>
</dbReference>
<evidence type="ECO:0000313" key="4">
    <source>
        <dbReference type="EMBL" id="PWK05045.1"/>
    </source>
</evidence>
<feature type="domain" description="SLH" evidence="2">
    <location>
        <begin position="74"/>
        <end position="103"/>
    </location>
</feature>
<evidence type="ECO:0000259" key="2">
    <source>
        <dbReference type="Pfam" id="PF00395"/>
    </source>
</evidence>
<evidence type="ECO:0000256" key="1">
    <source>
        <dbReference type="SAM" id="MobiDB-lite"/>
    </source>
</evidence>
<accession>A0A316D4A9</accession>
<feature type="region of interest" description="Disordered" evidence="1">
    <location>
        <begin position="117"/>
        <end position="139"/>
    </location>
</feature>
<proteinExistence type="predicted"/>
<protein>
    <submittedName>
        <fullName evidence="4">S-layer family protein</fullName>
    </submittedName>
</protein>
<sequence length="243" mass="25794">MAKANNKVTRIEFLEELNKIGLSPTVDGNQADTITRAEAAVILADALPPLNTGIAGGRPAPYHDLNTLNPVQQAAVSTLYSLGIMVGDDQQLFHGEQKLTHEELDLIVERTRARLQSAPSFPSGPISKPTPAPSYEVSTDLSALPPDVQDRAIAVQGTSGAITTDSGDSTYLILSAGERYTGGYVITVENVTETDSRIEVTVGLQTPAPGGFALQAITYPQTVLRFPQTVKPIVVLNTEALTS</sequence>
<dbReference type="InterPro" id="IPR001119">
    <property type="entry name" value="SLH_dom"/>
</dbReference>
<reference evidence="4 5" key="1">
    <citation type="submission" date="2018-05" db="EMBL/GenBank/DDBJ databases">
        <title>Genomic Encyclopedia of Type Strains, Phase IV (KMG-IV): sequencing the most valuable type-strain genomes for metagenomic binning, comparative biology and taxonomic classification.</title>
        <authorList>
            <person name="Goeker M."/>
        </authorList>
    </citation>
    <scope>NUCLEOTIDE SEQUENCE [LARGE SCALE GENOMIC DNA]</scope>
    <source>
        <strain evidence="4 5">DSM 18773</strain>
    </source>
</reference>